<keyword evidence="5" id="KW-1185">Reference proteome</keyword>
<keyword evidence="1" id="KW-0472">Membrane</keyword>
<reference evidence="4" key="1">
    <citation type="submission" date="2022-08" db="UniProtKB">
        <authorList>
            <consortium name="EnsemblMetazoa"/>
        </authorList>
    </citation>
    <scope>IDENTIFICATION</scope>
    <source>
        <strain evidence="4">05x7-T-G4-1.051#20</strain>
    </source>
</reference>
<feature type="chain" id="PRO_5036474814" description="Apple domain-containing protein" evidence="2">
    <location>
        <begin position="22"/>
        <end position="225"/>
    </location>
</feature>
<evidence type="ECO:0000256" key="1">
    <source>
        <dbReference type="SAM" id="Phobius"/>
    </source>
</evidence>
<dbReference type="EnsemblMetazoa" id="G5419.2">
    <property type="protein sequence ID" value="G5419.2:cds"/>
    <property type="gene ID" value="G5419"/>
</dbReference>
<feature type="domain" description="Apple" evidence="3">
    <location>
        <begin position="23"/>
        <end position="90"/>
    </location>
</feature>
<proteinExistence type="predicted"/>
<keyword evidence="2" id="KW-0732">Signal</keyword>
<evidence type="ECO:0000259" key="3">
    <source>
        <dbReference type="PROSITE" id="PS50948"/>
    </source>
</evidence>
<evidence type="ECO:0000313" key="5">
    <source>
        <dbReference type="Proteomes" id="UP000005408"/>
    </source>
</evidence>
<organism evidence="4 5">
    <name type="scientific">Magallana gigas</name>
    <name type="common">Pacific oyster</name>
    <name type="synonym">Crassostrea gigas</name>
    <dbReference type="NCBI Taxonomy" id="29159"/>
    <lineage>
        <taxon>Eukaryota</taxon>
        <taxon>Metazoa</taxon>
        <taxon>Spiralia</taxon>
        <taxon>Lophotrochozoa</taxon>
        <taxon>Mollusca</taxon>
        <taxon>Bivalvia</taxon>
        <taxon>Autobranchia</taxon>
        <taxon>Pteriomorphia</taxon>
        <taxon>Ostreida</taxon>
        <taxon>Ostreoidea</taxon>
        <taxon>Ostreidae</taxon>
        <taxon>Magallana</taxon>
    </lineage>
</organism>
<keyword evidence="1" id="KW-1133">Transmembrane helix</keyword>
<dbReference type="Pfam" id="PF00024">
    <property type="entry name" value="PAN_1"/>
    <property type="match status" value="1"/>
</dbReference>
<dbReference type="PROSITE" id="PS50948">
    <property type="entry name" value="PAN"/>
    <property type="match status" value="1"/>
</dbReference>
<dbReference type="PROSITE" id="PS51257">
    <property type="entry name" value="PROKAR_LIPOPROTEIN"/>
    <property type="match status" value="1"/>
</dbReference>
<sequence>MLKRKNPFLGILLMSVACVYAGCLNTITYSYIVRSSPNDEPYVVYEPVVFSYCENKCTNDSKCAYFKFTNDSKNCQIFDEIEPTKWRESCSGCFIGVKEEICLTQPEETTIPVQTTTTTTAATTTTTTTATTTTATTTTTTYNTICSCVCKETNSSVDDSIKERLKALTVNVSNLSATKRKLSCAEDNRVTANNIGYFGLILLGLLGGIFVVFDCVNMFRRRIGR</sequence>
<dbReference type="AlphaFoldDB" id="A0A8W8NE18"/>
<dbReference type="Proteomes" id="UP000005408">
    <property type="component" value="Unassembled WGS sequence"/>
</dbReference>
<evidence type="ECO:0000256" key="2">
    <source>
        <dbReference type="SAM" id="SignalP"/>
    </source>
</evidence>
<keyword evidence="1" id="KW-0812">Transmembrane</keyword>
<protein>
    <recommendedName>
        <fullName evidence="3">Apple domain-containing protein</fullName>
    </recommendedName>
</protein>
<name>A0A8W8NE18_MAGGI</name>
<accession>A0A8W8NE18</accession>
<feature type="transmembrane region" description="Helical" evidence="1">
    <location>
        <begin position="195"/>
        <end position="216"/>
    </location>
</feature>
<evidence type="ECO:0000313" key="4">
    <source>
        <dbReference type="EnsemblMetazoa" id="G5419.2:cds"/>
    </source>
</evidence>
<dbReference type="InterPro" id="IPR003609">
    <property type="entry name" value="Pan_app"/>
</dbReference>
<feature type="signal peptide" evidence="2">
    <location>
        <begin position="1"/>
        <end position="21"/>
    </location>
</feature>